<gene>
    <name evidence="3" type="ORF">SAY86_025802</name>
</gene>
<keyword evidence="2" id="KW-0732">Signal</keyword>
<feature type="signal peptide" evidence="2">
    <location>
        <begin position="1"/>
        <end position="23"/>
    </location>
</feature>
<dbReference type="Proteomes" id="UP001346149">
    <property type="component" value="Unassembled WGS sequence"/>
</dbReference>
<proteinExistence type="predicted"/>
<sequence>MSYLRSALSTLLLCLVSEMRTKGRVRTWRRKRKAEGSRKGSRSPVRRNLEKLQRVIYGSNGCQHLRVDYSADDLFRLIADYISSLELKASLLRTTISCFPLLVSKGNQLN</sequence>
<evidence type="ECO:0000313" key="4">
    <source>
        <dbReference type="Proteomes" id="UP001346149"/>
    </source>
</evidence>
<dbReference type="AlphaFoldDB" id="A0AAN7KEP1"/>
<accession>A0AAN7KEP1</accession>
<organism evidence="3 4">
    <name type="scientific">Trapa natans</name>
    <name type="common">Water chestnut</name>
    <dbReference type="NCBI Taxonomy" id="22666"/>
    <lineage>
        <taxon>Eukaryota</taxon>
        <taxon>Viridiplantae</taxon>
        <taxon>Streptophyta</taxon>
        <taxon>Embryophyta</taxon>
        <taxon>Tracheophyta</taxon>
        <taxon>Spermatophyta</taxon>
        <taxon>Magnoliopsida</taxon>
        <taxon>eudicotyledons</taxon>
        <taxon>Gunneridae</taxon>
        <taxon>Pentapetalae</taxon>
        <taxon>rosids</taxon>
        <taxon>malvids</taxon>
        <taxon>Myrtales</taxon>
        <taxon>Lythraceae</taxon>
        <taxon>Trapa</taxon>
    </lineage>
</organism>
<keyword evidence="4" id="KW-1185">Reference proteome</keyword>
<evidence type="ECO:0000256" key="2">
    <source>
        <dbReference type="SAM" id="SignalP"/>
    </source>
</evidence>
<evidence type="ECO:0000256" key="1">
    <source>
        <dbReference type="SAM" id="MobiDB-lite"/>
    </source>
</evidence>
<comment type="caution">
    <text evidence="3">The sequence shown here is derived from an EMBL/GenBank/DDBJ whole genome shotgun (WGS) entry which is preliminary data.</text>
</comment>
<reference evidence="3 4" key="1">
    <citation type="journal article" date="2023" name="Hortic Res">
        <title>Pangenome of water caltrop reveals structural variations and asymmetric subgenome divergence after allopolyploidization.</title>
        <authorList>
            <person name="Zhang X."/>
            <person name="Chen Y."/>
            <person name="Wang L."/>
            <person name="Yuan Y."/>
            <person name="Fang M."/>
            <person name="Shi L."/>
            <person name="Lu R."/>
            <person name="Comes H.P."/>
            <person name="Ma Y."/>
            <person name="Chen Y."/>
            <person name="Huang G."/>
            <person name="Zhou Y."/>
            <person name="Zheng Z."/>
            <person name="Qiu Y."/>
        </authorList>
    </citation>
    <scope>NUCLEOTIDE SEQUENCE [LARGE SCALE GENOMIC DNA]</scope>
    <source>
        <strain evidence="3">F231</strain>
    </source>
</reference>
<feature type="compositionally biased region" description="Basic residues" evidence="1">
    <location>
        <begin position="27"/>
        <end position="45"/>
    </location>
</feature>
<dbReference type="EMBL" id="JAXQNO010000023">
    <property type="protein sequence ID" value="KAK4764712.1"/>
    <property type="molecule type" value="Genomic_DNA"/>
</dbReference>
<name>A0AAN7KEP1_TRANT</name>
<protein>
    <submittedName>
        <fullName evidence="3">Uncharacterized protein</fullName>
    </submittedName>
</protein>
<evidence type="ECO:0000313" key="3">
    <source>
        <dbReference type="EMBL" id="KAK4764712.1"/>
    </source>
</evidence>
<feature type="chain" id="PRO_5042938111" evidence="2">
    <location>
        <begin position="24"/>
        <end position="110"/>
    </location>
</feature>
<feature type="region of interest" description="Disordered" evidence="1">
    <location>
        <begin position="27"/>
        <end position="46"/>
    </location>
</feature>